<organism evidence="3 4">
    <name type="scientific">Corynebacterium breve</name>
    <dbReference type="NCBI Taxonomy" id="3049799"/>
    <lineage>
        <taxon>Bacteria</taxon>
        <taxon>Bacillati</taxon>
        <taxon>Actinomycetota</taxon>
        <taxon>Actinomycetes</taxon>
        <taxon>Mycobacteriales</taxon>
        <taxon>Corynebacteriaceae</taxon>
        <taxon>Corynebacterium</taxon>
    </lineage>
</organism>
<accession>A0ABY8VHE8</accession>
<name>A0ABY8VHE8_9CORY</name>
<protein>
    <submittedName>
        <fullName evidence="3">PH domain-containing protein</fullName>
    </submittedName>
</protein>
<dbReference type="RefSeq" id="WP_284825569.1">
    <property type="nucleotide sequence ID" value="NZ_CP126969.1"/>
</dbReference>
<keyword evidence="4" id="KW-1185">Reference proteome</keyword>
<dbReference type="PIRSF" id="PIRSF026631">
    <property type="entry name" value="UCP026631"/>
    <property type="match status" value="1"/>
</dbReference>
<feature type="domain" description="YdbS-like PH" evidence="2">
    <location>
        <begin position="219"/>
        <end position="275"/>
    </location>
</feature>
<dbReference type="PANTHER" id="PTHR34473">
    <property type="entry name" value="UPF0699 TRANSMEMBRANE PROTEIN YDBS"/>
    <property type="match status" value="1"/>
</dbReference>
<keyword evidence="1" id="KW-0472">Membrane</keyword>
<feature type="domain" description="YdbS-like PH" evidence="2">
    <location>
        <begin position="347"/>
        <end position="414"/>
    </location>
</feature>
<keyword evidence="1" id="KW-1133">Transmembrane helix</keyword>
<evidence type="ECO:0000313" key="4">
    <source>
        <dbReference type="Proteomes" id="UP001225598"/>
    </source>
</evidence>
<gene>
    <name evidence="3" type="ORF">QP027_01945</name>
</gene>
<reference evidence="3 4" key="1">
    <citation type="submission" date="2023-05" db="EMBL/GenBank/DDBJ databases">
        <title>Corynebacterium suedekumii sp. nov. and Corynebacterium breve sp. nov. isolated from raw cow's milk.</title>
        <authorList>
            <person name="Baer M.K."/>
            <person name="Mehl L."/>
            <person name="Hellmuth R."/>
            <person name="Marke G."/>
            <person name="Lipski A."/>
        </authorList>
    </citation>
    <scope>NUCLEOTIDE SEQUENCE [LARGE SCALE GENOMIC DNA]</scope>
    <source>
        <strain evidence="3 4">R4</strain>
    </source>
</reference>
<evidence type="ECO:0000259" key="2">
    <source>
        <dbReference type="Pfam" id="PF03703"/>
    </source>
</evidence>
<keyword evidence="1" id="KW-0812">Transmembrane</keyword>
<evidence type="ECO:0000313" key="3">
    <source>
        <dbReference type="EMBL" id="WIM68185.1"/>
    </source>
</evidence>
<feature type="domain" description="YdbS-like PH" evidence="2">
    <location>
        <begin position="65"/>
        <end position="143"/>
    </location>
</feature>
<dbReference type="InterPro" id="IPR014529">
    <property type="entry name" value="UCP026631"/>
</dbReference>
<proteinExistence type="predicted"/>
<sequence length="428" mass="47476">MTYRRVHRLTPLLRFWTVLLALAAALLANLNEAMLNRLSDAFNWYIVGGVTLVFLAVFVVSQIWWAAIGFQLDDEEVRLKHGVISKHLRTARFDRIQAVDVVEPLIARLFGLASVRVETAGGSSSAIEIGYLNRHEAESLREELLIRVGGETIENPDYVIEPIPIMRSLVGALLRGSTAVGIVWILLTLAAPLATATIIPLLVAFVPPAWEMIDRSWRFNARLDDEVLHLSYGLASRRRQSVPLAHFHGISISQPMLWRLFGWWSVSVSVAGYGGASNKSSGTTKILPVGTREQAMSLVALVGALDRAELEGYAAPEGATHPTFTSPKRAWIVSPIDLRQQATTMHRNVAITHCGKFVRRVSMIEVEHIQELSLRRGPVQNLLGLSNVRFDLVPGPVKMVARDMDVQEAEILVDRLRTRELPSLTLGT</sequence>
<dbReference type="Pfam" id="PF03703">
    <property type="entry name" value="bPH_2"/>
    <property type="match status" value="3"/>
</dbReference>
<dbReference type="InterPro" id="IPR005182">
    <property type="entry name" value="YdbS-like_PH"/>
</dbReference>
<dbReference type="Proteomes" id="UP001225598">
    <property type="component" value="Chromosome"/>
</dbReference>
<dbReference type="EMBL" id="CP126969">
    <property type="protein sequence ID" value="WIM68185.1"/>
    <property type="molecule type" value="Genomic_DNA"/>
</dbReference>
<feature type="transmembrane region" description="Helical" evidence="1">
    <location>
        <begin position="193"/>
        <end position="213"/>
    </location>
</feature>
<evidence type="ECO:0000256" key="1">
    <source>
        <dbReference type="SAM" id="Phobius"/>
    </source>
</evidence>
<feature type="transmembrane region" description="Helical" evidence="1">
    <location>
        <begin position="42"/>
        <end position="70"/>
    </location>
</feature>
<feature type="transmembrane region" description="Helical" evidence="1">
    <location>
        <begin position="12"/>
        <end position="30"/>
    </location>
</feature>
<dbReference type="PANTHER" id="PTHR34473:SF2">
    <property type="entry name" value="UPF0699 TRANSMEMBRANE PROTEIN YDBT"/>
    <property type="match status" value="1"/>
</dbReference>